<keyword evidence="3" id="KW-1185">Reference proteome</keyword>
<name>A0AAD4BDQ2_BOLED</name>
<reference evidence="2" key="2">
    <citation type="journal article" date="2020" name="Nat. Commun.">
        <title>Large-scale genome sequencing of mycorrhizal fungi provides insights into the early evolution of symbiotic traits.</title>
        <authorList>
            <person name="Miyauchi S."/>
            <person name="Kiss E."/>
            <person name="Kuo A."/>
            <person name="Drula E."/>
            <person name="Kohler A."/>
            <person name="Sanchez-Garcia M."/>
            <person name="Morin E."/>
            <person name="Andreopoulos B."/>
            <person name="Barry K.W."/>
            <person name="Bonito G."/>
            <person name="Buee M."/>
            <person name="Carver A."/>
            <person name="Chen C."/>
            <person name="Cichocki N."/>
            <person name="Clum A."/>
            <person name="Culley D."/>
            <person name="Crous P.W."/>
            <person name="Fauchery L."/>
            <person name="Girlanda M."/>
            <person name="Hayes R.D."/>
            <person name="Keri Z."/>
            <person name="LaButti K."/>
            <person name="Lipzen A."/>
            <person name="Lombard V."/>
            <person name="Magnuson J."/>
            <person name="Maillard F."/>
            <person name="Murat C."/>
            <person name="Nolan M."/>
            <person name="Ohm R.A."/>
            <person name="Pangilinan J."/>
            <person name="Pereira M.F."/>
            <person name="Perotto S."/>
            <person name="Peter M."/>
            <person name="Pfister S."/>
            <person name="Riley R."/>
            <person name="Sitrit Y."/>
            <person name="Stielow J.B."/>
            <person name="Szollosi G."/>
            <person name="Zifcakova L."/>
            <person name="Stursova M."/>
            <person name="Spatafora J.W."/>
            <person name="Tedersoo L."/>
            <person name="Vaario L.M."/>
            <person name="Yamada A."/>
            <person name="Yan M."/>
            <person name="Wang P."/>
            <person name="Xu J."/>
            <person name="Bruns T."/>
            <person name="Baldrian P."/>
            <person name="Vilgalys R."/>
            <person name="Dunand C."/>
            <person name="Henrissat B."/>
            <person name="Grigoriev I.V."/>
            <person name="Hibbett D."/>
            <person name="Nagy L.G."/>
            <person name="Martin F.M."/>
        </authorList>
    </citation>
    <scope>NUCLEOTIDE SEQUENCE</scope>
    <source>
        <strain evidence="2">BED1</strain>
    </source>
</reference>
<evidence type="ECO:0000313" key="2">
    <source>
        <dbReference type="EMBL" id="KAF8420918.1"/>
    </source>
</evidence>
<sequence>LLNFILYHIILLFVHYMHEKSERGLFILREQLKIQFKETQKAQINERKEADFKQRLTS</sequence>
<evidence type="ECO:0000313" key="3">
    <source>
        <dbReference type="Proteomes" id="UP001194468"/>
    </source>
</evidence>
<evidence type="ECO:0000256" key="1">
    <source>
        <dbReference type="SAM" id="SignalP"/>
    </source>
</evidence>
<gene>
    <name evidence="2" type="ORF">L210DRAFT_3424837</name>
</gene>
<keyword evidence="1" id="KW-0732">Signal</keyword>
<dbReference type="AlphaFoldDB" id="A0AAD4BDQ2"/>
<feature type="chain" id="PRO_5042109286" evidence="1">
    <location>
        <begin position="20"/>
        <end position="58"/>
    </location>
</feature>
<reference evidence="2" key="1">
    <citation type="submission" date="2019-10" db="EMBL/GenBank/DDBJ databases">
        <authorList>
            <consortium name="DOE Joint Genome Institute"/>
            <person name="Kuo A."/>
            <person name="Miyauchi S."/>
            <person name="Kiss E."/>
            <person name="Drula E."/>
            <person name="Kohler A."/>
            <person name="Sanchez-Garcia M."/>
            <person name="Andreopoulos B."/>
            <person name="Barry K.W."/>
            <person name="Bonito G."/>
            <person name="Buee M."/>
            <person name="Carver A."/>
            <person name="Chen C."/>
            <person name="Cichocki N."/>
            <person name="Clum A."/>
            <person name="Culley D."/>
            <person name="Crous P.W."/>
            <person name="Fauchery L."/>
            <person name="Girlanda M."/>
            <person name="Hayes R."/>
            <person name="Keri Z."/>
            <person name="LaButti K."/>
            <person name="Lipzen A."/>
            <person name="Lombard V."/>
            <person name="Magnuson J."/>
            <person name="Maillard F."/>
            <person name="Morin E."/>
            <person name="Murat C."/>
            <person name="Nolan M."/>
            <person name="Ohm R."/>
            <person name="Pangilinan J."/>
            <person name="Pereira M."/>
            <person name="Perotto S."/>
            <person name="Peter M."/>
            <person name="Riley R."/>
            <person name="Sitrit Y."/>
            <person name="Stielow B."/>
            <person name="Szollosi G."/>
            <person name="Zifcakova L."/>
            <person name="Stursova M."/>
            <person name="Spatafora J.W."/>
            <person name="Tedersoo L."/>
            <person name="Vaario L.-M."/>
            <person name="Yamada A."/>
            <person name="Yan M."/>
            <person name="Wang P."/>
            <person name="Xu J."/>
            <person name="Bruns T."/>
            <person name="Baldrian P."/>
            <person name="Vilgalys R."/>
            <person name="Henrissat B."/>
            <person name="Grigoriev I.V."/>
            <person name="Hibbett D."/>
            <person name="Nagy L.G."/>
            <person name="Martin F.M."/>
        </authorList>
    </citation>
    <scope>NUCLEOTIDE SEQUENCE</scope>
    <source>
        <strain evidence="2">BED1</strain>
    </source>
</reference>
<feature type="signal peptide" evidence="1">
    <location>
        <begin position="1"/>
        <end position="19"/>
    </location>
</feature>
<organism evidence="2 3">
    <name type="scientific">Boletus edulis BED1</name>
    <dbReference type="NCBI Taxonomy" id="1328754"/>
    <lineage>
        <taxon>Eukaryota</taxon>
        <taxon>Fungi</taxon>
        <taxon>Dikarya</taxon>
        <taxon>Basidiomycota</taxon>
        <taxon>Agaricomycotina</taxon>
        <taxon>Agaricomycetes</taxon>
        <taxon>Agaricomycetidae</taxon>
        <taxon>Boletales</taxon>
        <taxon>Boletineae</taxon>
        <taxon>Boletaceae</taxon>
        <taxon>Boletoideae</taxon>
        <taxon>Boletus</taxon>
    </lineage>
</organism>
<proteinExistence type="predicted"/>
<dbReference type="Proteomes" id="UP001194468">
    <property type="component" value="Unassembled WGS sequence"/>
</dbReference>
<accession>A0AAD4BDQ2</accession>
<feature type="non-terminal residue" evidence="2">
    <location>
        <position position="58"/>
    </location>
</feature>
<comment type="caution">
    <text evidence="2">The sequence shown here is derived from an EMBL/GenBank/DDBJ whole genome shotgun (WGS) entry which is preliminary data.</text>
</comment>
<protein>
    <submittedName>
        <fullName evidence="2">Uncharacterized protein</fullName>
    </submittedName>
</protein>
<dbReference type="EMBL" id="WHUW01000150">
    <property type="protein sequence ID" value="KAF8420918.1"/>
    <property type="molecule type" value="Genomic_DNA"/>
</dbReference>